<dbReference type="AlphaFoldDB" id="A0A6C0L216"/>
<sequence length="104" mass="12029">MEETQVIEQDYNQVDYSENGEIKFETVKEKVKEKVKSRQRCQYIKAGGKQCRQSGKETQTGGPIIDGYCKYHRKISSPPESELLSLNNQSKEVERLNSKKEMNP</sequence>
<protein>
    <submittedName>
        <fullName evidence="2">Uncharacterized protein</fullName>
    </submittedName>
</protein>
<proteinExistence type="predicted"/>
<feature type="region of interest" description="Disordered" evidence="1">
    <location>
        <begin position="79"/>
        <end position="104"/>
    </location>
</feature>
<evidence type="ECO:0000256" key="1">
    <source>
        <dbReference type="SAM" id="MobiDB-lite"/>
    </source>
</evidence>
<name>A0A6C0L216_9ZZZZ</name>
<accession>A0A6C0L216</accession>
<organism evidence="2">
    <name type="scientific">viral metagenome</name>
    <dbReference type="NCBI Taxonomy" id="1070528"/>
    <lineage>
        <taxon>unclassified sequences</taxon>
        <taxon>metagenomes</taxon>
        <taxon>organismal metagenomes</taxon>
    </lineage>
</organism>
<evidence type="ECO:0000313" key="2">
    <source>
        <dbReference type="EMBL" id="QHU23481.1"/>
    </source>
</evidence>
<dbReference type="EMBL" id="MN741030">
    <property type="protein sequence ID" value="QHU23481.1"/>
    <property type="molecule type" value="Genomic_DNA"/>
</dbReference>
<reference evidence="2" key="1">
    <citation type="journal article" date="2020" name="Nature">
        <title>Giant virus diversity and host interactions through global metagenomics.</title>
        <authorList>
            <person name="Schulz F."/>
            <person name="Roux S."/>
            <person name="Paez-Espino D."/>
            <person name="Jungbluth S."/>
            <person name="Walsh D.A."/>
            <person name="Denef V.J."/>
            <person name="McMahon K.D."/>
            <person name="Konstantinidis K.T."/>
            <person name="Eloe-Fadrosh E.A."/>
            <person name="Kyrpides N.C."/>
            <person name="Woyke T."/>
        </authorList>
    </citation>
    <scope>NUCLEOTIDE SEQUENCE</scope>
    <source>
        <strain evidence="2">GVMAG-S-ERX555907-94</strain>
    </source>
</reference>
<feature type="compositionally biased region" description="Basic and acidic residues" evidence="1">
    <location>
        <begin position="91"/>
        <end position="104"/>
    </location>
</feature>